<dbReference type="NCBIfam" id="NF038032">
    <property type="entry name" value="CehA_McbA_metalo"/>
    <property type="match status" value="1"/>
</dbReference>
<evidence type="ECO:0000256" key="1">
    <source>
        <dbReference type="SAM" id="SignalP"/>
    </source>
</evidence>
<dbReference type="AlphaFoldDB" id="A0A517T1E5"/>
<feature type="signal peptide" evidence="1">
    <location>
        <begin position="1"/>
        <end position="30"/>
    </location>
</feature>
<sequence length="894" mass="98942" precursor="true">MNVAMSLCRLAALTSFILLAIALHAPKSQAADPAWPQVRQVDAQPLLLQVQRLSEALDFIGRPLDGETQQALAALRNESDDAIVVAKVQQLLDPHCITAISIDDGKLTTSRPGLPVPVTNGGWTNHLVKVCNAMGVRSHLTVTSPNARPLPHSPPEKVASRWLGLSMYDGRPMQPDLSGLELEYRIIQCYSARIGDLSATLTFSADLSQTDDSQAIRKWRFSEGADGWNAMNQCKITTGGEQLTVKSFGDDPFFGTAVQADEGEFQVRIRAQSDKEGILQLFWWTKDKPQADGRRRVNVPITSTANTTYEINIKVAGELAGLRIDPNIKPATLVVDWIDLIRMDATIDKSQSVELDFESKPAIPVKLSIQDKPGLPVVAAFEIRDSYGRSYPEQTKRLAPDLFFQSQVYRTDGQTISLPPGAYTVKCWRGPHSLPQVKQIVVKDQPVDADFAITRWIDPTELGWWSGDHHIHAAGCLHYVNPTEGILPKQMLLQTMGEDMNIGCCLTWGPCFDYQKQFFTGSVDDVSQYPYLIRYDVEVSGFGSHQSGHLNLLRLNEQIYPGGDSKHHWPTLGLNTLRWAKRQGAVCGPAHSANGLNNYIGRLGDYQDGPKGLPHFNLPRMDGIGACEYVVDITHEVEGPDGKPVPAVDFISTMDTSRVDELNMWYHTLNCGYRVRASGETDFPCISGQRVGMGRVYVKVPGKLTFEDWILGIREGRSYISDGTGHLMDFEASLDGGKSYLPVGGDNSEIASDAGLTMNCRAKCAVRLAPDRNGNSPQAEVELIVNGLPVETKIIPGDGSRHDLQFETKIDSSSWVALRTFPNAHTNPFFVEIGDKPIRPSQASVQWMQACTEQCWNVKQRTYAANEMQDARQAYQHARETYQAMLDEFNTAGE</sequence>
<protein>
    <submittedName>
        <fullName evidence="2">Uncharacterized protein</fullName>
    </submittedName>
</protein>
<proteinExistence type="predicted"/>
<keyword evidence="3" id="KW-1185">Reference proteome</keyword>
<evidence type="ECO:0000313" key="3">
    <source>
        <dbReference type="Proteomes" id="UP000315003"/>
    </source>
</evidence>
<evidence type="ECO:0000313" key="2">
    <source>
        <dbReference type="EMBL" id="QDT62161.1"/>
    </source>
</evidence>
<name>A0A517T1E5_9BACT</name>
<dbReference type="EMBL" id="CP036272">
    <property type="protein sequence ID" value="QDT62161.1"/>
    <property type="molecule type" value="Genomic_DNA"/>
</dbReference>
<keyword evidence="1" id="KW-0732">Signal</keyword>
<feature type="chain" id="PRO_5022022307" evidence="1">
    <location>
        <begin position="31"/>
        <end position="894"/>
    </location>
</feature>
<gene>
    <name evidence="2" type="ORF">SV7mr_47080</name>
</gene>
<reference evidence="2 3" key="1">
    <citation type="submission" date="2019-02" db="EMBL/GenBank/DDBJ databases">
        <title>Deep-cultivation of Planctomycetes and their phenomic and genomic characterization uncovers novel biology.</title>
        <authorList>
            <person name="Wiegand S."/>
            <person name="Jogler M."/>
            <person name="Boedeker C."/>
            <person name="Pinto D."/>
            <person name="Vollmers J."/>
            <person name="Rivas-Marin E."/>
            <person name="Kohn T."/>
            <person name="Peeters S.H."/>
            <person name="Heuer A."/>
            <person name="Rast P."/>
            <person name="Oberbeckmann S."/>
            <person name="Bunk B."/>
            <person name="Jeske O."/>
            <person name="Meyerdierks A."/>
            <person name="Storesund J.E."/>
            <person name="Kallscheuer N."/>
            <person name="Luecker S."/>
            <person name="Lage O.M."/>
            <person name="Pohl T."/>
            <person name="Merkel B.J."/>
            <person name="Hornburger P."/>
            <person name="Mueller R.-W."/>
            <person name="Bruemmer F."/>
            <person name="Labrenz M."/>
            <person name="Spormann A.M."/>
            <person name="Op den Camp H."/>
            <person name="Overmann J."/>
            <person name="Amann R."/>
            <person name="Jetten M.S.M."/>
            <person name="Mascher T."/>
            <person name="Medema M.H."/>
            <person name="Devos D.P."/>
            <person name="Kaster A.-K."/>
            <person name="Ovreas L."/>
            <person name="Rohde M."/>
            <person name="Galperin M.Y."/>
            <person name="Jogler C."/>
        </authorList>
    </citation>
    <scope>NUCLEOTIDE SEQUENCE [LARGE SCALE GENOMIC DNA]</scope>
    <source>
        <strain evidence="2 3">SV_7m_r</strain>
    </source>
</reference>
<organism evidence="2 3">
    <name type="scientific">Stieleria bergensis</name>
    <dbReference type="NCBI Taxonomy" id="2528025"/>
    <lineage>
        <taxon>Bacteria</taxon>
        <taxon>Pseudomonadati</taxon>
        <taxon>Planctomycetota</taxon>
        <taxon>Planctomycetia</taxon>
        <taxon>Pirellulales</taxon>
        <taxon>Pirellulaceae</taxon>
        <taxon>Stieleria</taxon>
    </lineage>
</organism>
<accession>A0A517T1E5</accession>
<dbReference type="Proteomes" id="UP000315003">
    <property type="component" value="Chromosome"/>
</dbReference>